<name>A0A0B7MZB2_9FUNG</name>
<accession>A0A0B7MZB2</accession>
<evidence type="ECO:0000313" key="3">
    <source>
        <dbReference type="EMBL" id="CEP08600.1"/>
    </source>
</evidence>
<keyword evidence="1" id="KW-0175">Coiled coil</keyword>
<organism evidence="3 4">
    <name type="scientific">Parasitella parasitica</name>
    <dbReference type="NCBI Taxonomy" id="35722"/>
    <lineage>
        <taxon>Eukaryota</taxon>
        <taxon>Fungi</taxon>
        <taxon>Fungi incertae sedis</taxon>
        <taxon>Mucoromycota</taxon>
        <taxon>Mucoromycotina</taxon>
        <taxon>Mucoromycetes</taxon>
        <taxon>Mucorales</taxon>
        <taxon>Mucorineae</taxon>
        <taxon>Mucoraceae</taxon>
        <taxon>Parasitella</taxon>
    </lineage>
</organism>
<gene>
    <name evidence="3" type="primary">PARPA_01940.1 scaffold 1908</name>
</gene>
<feature type="coiled-coil region" evidence="1">
    <location>
        <begin position="321"/>
        <end position="355"/>
    </location>
</feature>
<evidence type="ECO:0000313" key="4">
    <source>
        <dbReference type="Proteomes" id="UP000054107"/>
    </source>
</evidence>
<feature type="region of interest" description="Disordered" evidence="2">
    <location>
        <begin position="199"/>
        <end position="220"/>
    </location>
</feature>
<keyword evidence="4" id="KW-1185">Reference proteome</keyword>
<protein>
    <recommendedName>
        <fullName evidence="5">WHIM2 domain-containing protein</fullName>
    </recommendedName>
</protein>
<dbReference type="STRING" id="35722.A0A0B7MZB2"/>
<evidence type="ECO:0000256" key="1">
    <source>
        <dbReference type="SAM" id="Coils"/>
    </source>
</evidence>
<proteinExistence type="predicted"/>
<evidence type="ECO:0000256" key="2">
    <source>
        <dbReference type="SAM" id="MobiDB-lite"/>
    </source>
</evidence>
<dbReference type="Proteomes" id="UP000054107">
    <property type="component" value="Unassembled WGS sequence"/>
</dbReference>
<sequence length="476" mass="54620">MQILLQAATACTITAANIIIIITNTVNHTNIAANVRKNSIAAKVKSIEPPELTLLDLQYSEEAMWIRLQIREFLFRFGDIYDLDDRILSHMQNAQGDWKIKKLGAYLVYHSLSIMSKSTEFDSPSSAIPAATIPLLSKETLYGWMQEKRLTKYYLDNQSRNQALLDILTIEGMTNKRWQDVAELLAVAECQDLPIPTSPRKKTMAADVYDDDEDSDGMDVDENDEELYREVERYRKPVRNTSLITAETELKLINMLLELLLHHTQTRQSLNIPNHSGASCKEVRDMGLELKKYIKEYNVESTLNKSKRYKLTTRINQLMAVRGKREELKSAQTELDELETLIRDEQMTLETKKIQLYVSSAKSQKRFEPAGVDMLGNVYWIFNDLLDHLSHAADYRNSEPCWAYGIVVIGPGFQNPEEQNVKWWSIQGINNMNHLLKWIKLHGADRDSGNLAKNIQQRIDHLSALECVVYGEGFFA</sequence>
<dbReference type="OrthoDB" id="298344at2759"/>
<feature type="compositionally biased region" description="Acidic residues" evidence="2">
    <location>
        <begin position="208"/>
        <end position="220"/>
    </location>
</feature>
<reference evidence="3 4" key="1">
    <citation type="submission" date="2014-09" db="EMBL/GenBank/DDBJ databases">
        <authorList>
            <person name="Ellenberger Sabrina"/>
        </authorList>
    </citation>
    <scope>NUCLEOTIDE SEQUENCE [LARGE SCALE GENOMIC DNA]</scope>
    <source>
        <strain evidence="3 4">CBS 412.66</strain>
    </source>
</reference>
<evidence type="ECO:0008006" key="5">
    <source>
        <dbReference type="Google" id="ProtNLM"/>
    </source>
</evidence>
<dbReference type="AlphaFoldDB" id="A0A0B7MZB2"/>
<dbReference type="EMBL" id="LN719792">
    <property type="protein sequence ID" value="CEP08600.1"/>
    <property type="molecule type" value="Genomic_DNA"/>
</dbReference>